<evidence type="ECO:0000313" key="3">
    <source>
        <dbReference type="EMBL" id="EKF41424.1"/>
    </source>
</evidence>
<accession>K2NU89</accession>
<dbReference type="EMBL" id="AMSI01000011">
    <property type="protein sequence ID" value="EKF41424.1"/>
    <property type="molecule type" value="Genomic_DNA"/>
</dbReference>
<dbReference type="PANTHER" id="PTHR33376:SF15">
    <property type="entry name" value="BLL6794 PROTEIN"/>
    <property type="match status" value="1"/>
</dbReference>
<dbReference type="InterPro" id="IPR018389">
    <property type="entry name" value="DctP_fam"/>
</dbReference>
<evidence type="ECO:0000313" key="4">
    <source>
        <dbReference type="Proteomes" id="UP000007374"/>
    </source>
</evidence>
<protein>
    <submittedName>
        <fullName evidence="3">TRAP-type C4-dicarboxylate transporter periplasmic component-like protein</fullName>
    </submittedName>
</protein>
<dbReference type="OrthoDB" id="6114763at2"/>
<dbReference type="PATRIC" id="fig|1231190.3.peg.3367"/>
<dbReference type="GO" id="GO:0055085">
    <property type="term" value="P:transmembrane transport"/>
    <property type="evidence" value="ECO:0007669"/>
    <property type="project" value="InterPro"/>
</dbReference>
<feature type="signal peptide" evidence="2">
    <location>
        <begin position="1"/>
        <end position="20"/>
    </location>
</feature>
<organism evidence="3 4">
    <name type="scientific">Nitratireductor indicus C115</name>
    <dbReference type="NCBI Taxonomy" id="1231190"/>
    <lineage>
        <taxon>Bacteria</taxon>
        <taxon>Pseudomonadati</taxon>
        <taxon>Pseudomonadota</taxon>
        <taxon>Alphaproteobacteria</taxon>
        <taxon>Hyphomicrobiales</taxon>
        <taxon>Phyllobacteriaceae</taxon>
        <taxon>Nitratireductor</taxon>
    </lineage>
</organism>
<feature type="chain" id="PRO_5003864885" evidence="2">
    <location>
        <begin position="21"/>
        <end position="358"/>
    </location>
</feature>
<dbReference type="PANTHER" id="PTHR33376">
    <property type="match status" value="1"/>
</dbReference>
<keyword evidence="4" id="KW-1185">Reference proteome</keyword>
<comment type="caution">
    <text evidence="3">The sequence shown here is derived from an EMBL/GenBank/DDBJ whole genome shotgun (WGS) entry which is preliminary data.</text>
</comment>
<dbReference type="RefSeq" id="WP_009451447.1">
    <property type="nucleotide sequence ID" value="NZ_AMSI01000011.1"/>
</dbReference>
<dbReference type="STRING" id="721133.SAMN05216176_11153"/>
<name>K2NU89_9HYPH</name>
<dbReference type="Proteomes" id="UP000007374">
    <property type="component" value="Unassembled WGS sequence"/>
</dbReference>
<dbReference type="eggNOG" id="COG1638">
    <property type="taxonomic scope" value="Bacteria"/>
</dbReference>
<evidence type="ECO:0000256" key="1">
    <source>
        <dbReference type="ARBA" id="ARBA00022729"/>
    </source>
</evidence>
<evidence type="ECO:0000256" key="2">
    <source>
        <dbReference type="SAM" id="SignalP"/>
    </source>
</evidence>
<dbReference type="CDD" id="cd13666">
    <property type="entry name" value="PBP2_TRAP_DctP_like_1"/>
    <property type="match status" value="1"/>
</dbReference>
<keyword evidence="1 2" id="KW-0732">Signal</keyword>
<dbReference type="Pfam" id="PF03480">
    <property type="entry name" value="DctP"/>
    <property type="match status" value="1"/>
</dbReference>
<dbReference type="Gene3D" id="3.40.190.170">
    <property type="entry name" value="Bacterial extracellular solute-binding protein, family 7"/>
    <property type="match status" value="1"/>
</dbReference>
<proteinExistence type="predicted"/>
<reference evidence="3 4" key="1">
    <citation type="journal article" date="2012" name="J. Bacteriol.">
        <title>Genome Sequence of Nitratireductor indicus Type Strain C115.</title>
        <authorList>
            <person name="Lai Q."/>
            <person name="Li G."/>
            <person name="Yu Z."/>
            <person name="Shao Z."/>
        </authorList>
    </citation>
    <scope>NUCLEOTIDE SEQUENCE [LARGE SCALE GENOMIC DNA]</scope>
    <source>
        <strain evidence="3 4">C115</strain>
    </source>
</reference>
<gene>
    <name evidence="3" type="ORF">NA8A_16271</name>
</gene>
<dbReference type="NCBIfam" id="NF037995">
    <property type="entry name" value="TRAP_S1"/>
    <property type="match status" value="1"/>
</dbReference>
<dbReference type="AlphaFoldDB" id="K2NU89"/>
<sequence>MKSYKALLAATALASSWATAAWAVETINLTIASSHPQTIHWVGVMDRVFKPAVNRILEEKGSDYRIAWTEAYGGSLYKYRETLSAVAENLTDIGWIGTLWESSALPLQNVTYFAPFATDDLGTVLSVVDSIQEEYPEITATWEKNNVVFLGGAGTDSYHLLTNFPINTVEDLKGRKISAPGVSATWLEGTGAIPVDGGLTTYYTDIQTGVSEGTLSFATGILPTKVHEVAPYITKVNIGAMYLGAVGMNKDRFDSMPEDVQKAIVEAGKLYRDALAKEITENSEAAMAQMEKEGAKISTLPEAERKKWVDGLPDIAAKWVETNEAAGLPAKLVMKEYMARLKAAGKEPARDWSAGLKD</sequence>
<dbReference type="InterPro" id="IPR038404">
    <property type="entry name" value="TRAP_DctP_sf"/>
</dbReference>